<sequence>VFGWTNWFSESIFLDRNWAKDESKLKSSFEALSDYPMPFWMTIFVEGTRLTADKLLEAQSFASSKGYPIPKNVLIPKTKIHRVGAPRPPRKCEHSVLMGFEPMPIYGISDHETKSENKSSTNTPSTIPPSLRGWLTPDEQHLESFS</sequence>
<dbReference type="Proteomes" id="UP000593576">
    <property type="component" value="Unassembled WGS sequence"/>
</dbReference>
<dbReference type="PANTHER" id="PTHR10983">
    <property type="entry name" value="1-ACYLGLYCEROL-3-PHOSPHATE ACYLTRANSFERASE-RELATED"/>
    <property type="match status" value="1"/>
</dbReference>
<evidence type="ECO:0000313" key="2">
    <source>
        <dbReference type="EMBL" id="MBA0853569.1"/>
    </source>
</evidence>
<evidence type="ECO:0000256" key="1">
    <source>
        <dbReference type="SAM" id="MobiDB-lite"/>
    </source>
</evidence>
<feature type="compositionally biased region" description="Low complexity" evidence="1">
    <location>
        <begin position="119"/>
        <end position="130"/>
    </location>
</feature>
<proteinExistence type="predicted"/>
<dbReference type="EMBL" id="JABFAF010000004">
    <property type="protein sequence ID" value="MBA0853569.1"/>
    <property type="molecule type" value="Genomic_DNA"/>
</dbReference>
<dbReference type="CDD" id="cd07990">
    <property type="entry name" value="LPLAT_LCLAT1-like"/>
    <property type="match status" value="1"/>
</dbReference>
<dbReference type="AlphaFoldDB" id="A0A7J9L5A0"/>
<reference evidence="2 3" key="1">
    <citation type="journal article" date="2019" name="Genome Biol. Evol.">
        <title>Insights into the evolution of the New World diploid cottons (Gossypium, subgenus Houzingenia) based on genome sequencing.</title>
        <authorList>
            <person name="Grover C.E."/>
            <person name="Arick M.A. 2nd"/>
            <person name="Thrash A."/>
            <person name="Conover J.L."/>
            <person name="Sanders W.S."/>
            <person name="Peterson D.G."/>
            <person name="Frelichowski J.E."/>
            <person name="Scheffler J.A."/>
            <person name="Scheffler B.E."/>
            <person name="Wendel J.F."/>
        </authorList>
    </citation>
    <scope>NUCLEOTIDE SEQUENCE [LARGE SCALE GENOMIC DNA]</scope>
    <source>
        <strain evidence="2">1</strain>
        <tissue evidence="2">Leaf</tissue>
    </source>
</reference>
<keyword evidence="3" id="KW-1185">Reference proteome</keyword>
<accession>A0A7J9L5A0</accession>
<comment type="caution">
    <text evidence="2">The sequence shown here is derived from an EMBL/GenBank/DDBJ whole genome shotgun (WGS) entry which is preliminary data.</text>
</comment>
<feature type="region of interest" description="Disordered" evidence="1">
    <location>
        <begin position="107"/>
        <end position="146"/>
    </location>
</feature>
<dbReference type="PANTHER" id="PTHR10983:SF56">
    <property type="entry name" value="1-ACYLGLYCEROL-3-PHOSPHATE O-ACYLTRANSFERASE"/>
    <property type="match status" value="1"/>
</dbReference>
<dbReference type="GO" id="GO:0003841">
    <property type="term" value="F:1-acylglycerol-3-phosphate O-acyltransferase activity"/>
    <property type="evidence" value="ECO:0007669"/>
    <property type="project" value="TreeGrafter"/>
</dbReference>
<protein>
    <submittedName>
        <fullName evidence="2">Uncharacterized protein</fullName>
    </submittedName>
</protein>
<gene>
    <name evidence="2" type="ORF">Goshw_019244</name>
</gene>
<organism evidence="2 3">
    <name type="scientific">Gossypium schwendimanii</name>
    <name type="common">Cotton</name>
    <dbReference type="NCBI Taxonomy" id="34291"/>
    <lineage>
        <taxon>Eukaryota</taxon>
        <taxon>Viridiplantae</taxon>
        <taxon>Streptophyta</taxon>
        <taxon>Embryophyta</taxon>
        <taxon>Tracheophyta</taxon>
        <taxon>Spermatophyta</taxon>
        <taxon>Magnoliopsida</taxon>
        <taxon>eudicotyledons</taxon>
        <taxon>Gunneridae</taxon>
        <taxon>Pentapetalae</taxon>
        <taxon>rosids</taxon>
        <taxon>malvids</taxon>
        <taxon>Malvales</taxon>
        <taxon>Malvaceae</taxon>
        <taxon>Malvoideae</taxon>
        <taxon>Gossypium</taxon>
    </lineage>
</organism>
<dbReference type="GO" id="GO:0012505">
    <property type="term" value="C:endomembrane system"/>
    <property type="evidence" value="ECO:0007669"/>
    <property type="project" value="TreeGrafter"/>
</dbReference>
<feature type="non-terminal residue" evidence="2">
    <location>
        <position position="146"/>
    </location>
</feature>
<name>A0A7J9L5A0_GOSSC</name>
<dbReference type="OrthoDB" id="189226at2759"/>
<evidence type="ECO:0000313" key="3">
    <source>
        <dbReference type="Proteomes" id="UP000593576"/>
    </source>
</evidence>